<dbReference type="InterPro" id="IPR000771">
    <property type="entry name" value="FBA_II"/>
</dbReference>
<comment type="cofactor">
    <cofactor evidence="2">
        <name>Zn(2+)</name>
        <dbReference type="ChEBI" id="CHEBI:29105"/>
    </cofactor>
    <text evidence="2">Binds 2 Zn(2+) ions per subunit. One is catalytic and the other provides a structural contribution.</text>
</comment>
<evidence type="ECO:0000313" key="3">
    <source>
        <dbReference type="EMBL" id="TCO70033.1"/>
    </source>
</evidence>
<dbReference type="Proteomes" id="UP000294919">
    <property type="component" value="Unassembled WGS sequence"/>
</dbReference>
<feature type="binding site" evidence="2">
    <location>
        <position position="204"/>
    </location>
    <ligand>
        <name>Zn(2+)</name>
        <dbReference type="ChEBI" id="CHEBI:29105"/>
        <label>1</label>
        <note>catalytic</note>
    </ligand>
</feature>
<gene>
    <name evidence="3" type="ORF">EV214_12828</name>
</gene>
<proteinExistence type="predicted"/>
<dbReference type="InterPro" id="IPR013785">
    <property type="entry name" value="Aldolase_TIM"/>
</dbReference>
<feature type="binding site" evidence="2">
    <location>
        <position position="103"/>
    </location>
    <ligand>
        <name>Zn(2+)</name>
        <dbReference type="ChEBI" id="CHEBI:29105"/>
        <label>2</label>
    </ligand>
</feature>
<dbReference type="EMBL" id="SLWV01000028">
    <property type="protein sequence ID" value="TCO70033.1"/>
    <property type="molecule type" value="Genomic_DNA"/>
</dbReference>
<dbReference type="Pfam" id="PF01116">
    <property type="entry name" value="F_bP_aldolase"/>
    <property type="match status" value="1"/>
</dbReference>
<sequence length="279" mass="30593">MLVNLKEILNGVAKSDSAIPGFNVFGYEDAIAVVRAAEELNAPVILMTNKVAVSHMSIEILAKILCGVAENAKVSVCVHLDHATEYELIAKAIKAGYTSVMYDGSQLPFEENIRNTKEVVRLAHACGVSVEGEIGAVGYSDPSLKVAARYTEPEEAKIFAESTRVDALAVAIGTLHRMETQEAVIQYDRLETIEKLTDVSLVIHGSTGIKDEDLTKLSKYNVAKVNIGTALRRVFGNTMREEIKNNPKESDRIAFFQKPMLEVQKEAKKKMELLGLGKK</sequence>
<feature type="binding site" evidence="2">
    <location>
        <position position="82"/>
    </location>
    <ligand>
        <name>Zn(2+)</name>
        <dbReference type="ChEBI" id="CHEBI:29105"/>
        <label>1</label>
        <note>catalytic</note>
    </ligand>
</feature>
<keyword evidence="4" id="KW-1185">Reference proteome</keyword>
<evidence type="ECO:0000256" key="1">
    <source>
        <dbReference type="PIRSR" id="PIRSR001359-1"/>
    </source>
</evidence>
<dbReference type="GO" id="GO:0005975">
    <property type="term" value="P:carbohydrate metabolic process"/>
    <property type="evidence" value="ECO:0007669"/>
    <property type="project" value="InterPro"/>
</dbReference>
<dbReference type="PANTHER" id="PTHR30304:SF0">
    <property type="entry name" value="D-TAGATOSE-1,6-BISPHOSPHATE ALDOLASE SUBUNIT GATY-RELATED"/>
    <property type="match status" value="1"/>
</dbReference>
<reference evidence="3 4" key="1">
    <citation type="submission" date="2019-03" db="EMBL/GenBank/DDBJ databases">
        <title>Genomic Encyclopedia of Type Strains, Phase IV (KMG-IV): sequencing the most valuable type-strain genomes for metagenomic binning, comparative biology and taxonomic classification.</title>
        <authorList>
            <person name="Goeker M."/>
        </authorList>
    </citation>
    <scope>NUCLEOTIDE SEQUENCE [LARGE SCALE GENOMIC DNA]</scope>
    <source>
        <strain evidence="3 4">DSM 102940</strain>
    </source>
</reference>
<name>A0A4R2K9F2_9FIRM</name>
<dbReference type="OrthoDB" id="9803995at2"/>
<evidence type="ECO:0000313" key="4">
    <source>
        <dbReference type="Proteomes" id="UP000294919"/>
    </source>
</evidence>
<feature type="active site" description="Proton donor" evidence="1">
    <location>
        <position position="81"/>
    </location>
</feature>
<organism evidence="3 4">
    <name type="scientific">Marinisporobacter balticus</name>
    <dbReference type="NCBI Taxonomy" id="2018667"/>
    <lineage>
        <taxon>Bacteria</taxon>
        <taxon>Bacillati</taxon>
        <taxon>Bacillota</taxon>
        <taxon>Clostridia</taxon>
        <taxon>Peptostreptococcales</taxon>
        <taxon>Thermotaleaceae</taxon>
        <taxon>Marinisporobacter</taxon>
    </lineage>
</organism>
<accession>A0A4R2K9F2</accession>
<dbReference type="SUPFAM" id="SSF51569">
    <property type="entry name" value="Aldolase"/>
    <property type="match status" value="1"/>
</dbReference>
<feature type="binding site" evidence="2">
    <location>
        <position position="133"/>
    </location>
    <ligand>
        <name>Zn(2+)</name>
        <dbReference type="ChEBI" id="CHEBI:29105"/>
        <label>2</label>
    </ligand>
</feature>
<dbReference type="PIRSF" id="PIRSF001359">
    <property type="entry name" value="F_bP_aldolase_II"/>
    <property type="match status" value="1"/>
</dbReference>
<dbReference type="CDD" id="cd00947">
    <property type="entry name" value="TBP_aldolase_IIB"/>
    <property type="match status" value="1"/>
</dbReference>
<evidence type="ECO:0000256" key="2">
    <source>
        <dbReference type="PIRSR" id="PIRSR001359-3"/>
    </source>
</evidence>
<dbReference type="InterPro" id="IPR050246">
    <property type="entry name" value="Class_II_FBP_aldolase"/>
</dbReference>
<keyword evidence="2" id="KW-0862">Zinc</keyword>
<dbReference type="RefSeq" id="WP_132247265.1">
    <property type="nucleotide sequence ID" value="NZ_SLWV01000028.1"/>
</dbReference>
<feature type="binding site" evidence="2">
    <location>
        <position position="176"/>
    </location>
    <ligand>
        <name>Zn(2+)</name>
        <dbReference type="ChEBI" id="CHEBI:29105"/>
        <label>1</label>
        <note>catalytic</note>
    </ligand>
</feature>
<dbReference type="NCBIfam" id="TIGR00167">
    <property type="entry name" value="cbbA"/>
    <property type="match status" value="1"/>
</dbReference>
<comment type="caution">
    <text evidence="3">The sequence shown here is derived from an EMBL/GenBank/DDBJ whole genome shotgun (WGS) entry which is preliminary data.</text>
</comment>
<dbReference type="GO" id="GO:0008270">
    <property type="term" value="F:zinc ion binding"/>
    <property type="evidence" value="ECO:0007669"/>
    <property type="project" value="InterPro"/>
</dbReference>
<keyword evidence="2" id="KW-0479">Metal-binding</keyword>
<protein>
    <submittedName>
        <fullName evidence="3">Fructose-bisphosphate aldolase class II</fullName>
    </submittedName>
</protein>
<dbReference type="GO" id="GO:0016832">
    <property type="term" value="F:aldehyde-lyase activity"/>
    <property type="evidence" value="ECO:0007669"/>
    <property type="project" value="InterPro"/>
</dbReference>
<dbReference type="AlphaFoldDB" id="A0A4R2K9F2"/>
<dbReference type="Gene3D" id="3.20.20.70">
    <property type="entry name" value="Aldolase class I"/>
    <property type="match status" value="1"/>
</dbReference>
<dbReference type="PANTHER" id="PTHR30304">
    <property type="entry name" value="D-TAGATOSE-1,6-BISPHOSPHATE ALDOLASE"/>
    <property type="match status" value="1"/>
</dbReference>